<evidence type="ECO:0000313" key="2">
    <source>
        <dbReference type="Proteomes" id="UP000325081"/>
    </source>
</evidence>
<evidence type="ECO:0000313" key="1">
    <source>
        <dbReference type="EMBL" id="GER26337.1"/>
    </source>
</evidence>
<dbReference type="Proteomes" id="UP000325081">
    <property type="component" value="Unassembled WGS sequence"/>
</dbReference>
<dbReference type="EMBL" id="BKCP01001002">
    <property type="protein sequence ID" value="GER26337.1"/>
    <property type="molecule type" value="Genomic_DNA"/>
</dbReference>
<organism evidence="1 2">
    <name type="scientific">Striga asiatica</name>
    <name type="common">Asiatic witchweed</name>
    <name type="synonym">Buchnera asiatica</name>
    <dbReference type="NCBI Taxonomy" id="4170"/>
    <lineage>
        <taxon>Eukaryota</taxon>
        <taxon>Viridiplantae</taxon>
        <taxon>Streptophyta</taxon>
        <taxon>Embryophyta</taxon>
        <taxon>Tracheophyta</taxon>
        <taxon>Spermatophyta</taxon>
        <taxon>Magnoliopsida</taxon>
        <taxon>eudicotyledons</taxon>
        <taxon>Gunneridae</taxon>
        <taxon>Pentapetalae</taxon>
        <taxon>asterids</taxon>
        <taxon>lamiids</taxon>
        <taxon>Lamiales</taxon>
        <taxon>Orobanchaceae</taxon>
        <taxon>Buchnereae</taxon>
        <taxon>Striga</taxon>
    </lineage>
</organism>
<sequence length="121" mass="13604">MPRCRLNHHEIGRLRHRDISLFETTVQRWSLCRVLGAPRSQGRVEDAVDDYYAETMSSLQTATRSTIVVGDGVAVSESGSDMVNWSIYTVILCLCKSEEVRDVVLIILLEEDASFDLCLLA</sequence>
<protein>
    <submittedName>
        <fullName evidence="1">Uncharacterized protein</fullName>
    </submittedName>
</protein>
<proteinExistence type="predicted"/>
<accession>A0A5A7P141</accession>
<dbReference type="AlphaFoldDB" id="A0A5A7P141"/>
<comment type="caution">
    <text evidence="1">The sequence shown here is derived from an EMBL/GenBank/DDBJ whole genome shotgun (WGS) entry which is preliminary data.</text>
</comment>
<keyword evidence="2" id="KW-1185">Reference proteome</keyword>
<gene>
    <name evidence="1" type="ORF">STAS_01979</name>
</gene>
<reference evidence="2" key="1">
    <citation type="journal article" date="2019" name="Curr. Biol.">
        <title>Genome Sequence of Striga asiatica Provides Insight into the Evolution of Plant Parasitism.</title>
        <authorList>
            <person name="Yoshida S."/>
            <person name="Kim S."/>
            <person name="Wafula E.K."/>
            <person name="Tanskanen J."/>
            <person name="Kim Y.M."/>
            <person name="Honaas L."/>
            <person name="Yang Z."/>
            <person name="Spallek T."/>
            <person name="Conn C.E."/>
            <person name="Ichihashi Y."/>
            <person name="Cheong K."/>
            <person name="Cui S."/>
            <person name="Der J.P."/>
            <person name="Gundlach H."/>
            <person name="Jiao Y."/>
            <person name="Hori C."/>
            <person name="Ishida J.K."/>
            <person name="Kasahara H."/>
            <person name="Kiba T."/>
            <person name="Kim M.S."/>
            <person name="Koo N."/>
            <person name="Laohavisit A."/>
            <person name="Lee Y.H."/>
            <person name="Lumba S."/>
            <person name="McCourt P."/>
            <person name="Mortimer J.C."/>
            <person name="Mutuku J.M."/>
            <person name="Nomura T."/>
            <person name="Sasaki-Sekimoto Y."/>
            <person name="Seto Y."/>
            <person name="Wang Y."/>
            <person name="Wakatake T."/>
            <person name="Sakakibara H."/>
            <person name="Demura T."/>
            <person name="Yamaguchi S."/>
            <person name="Yoneyama K."/>
            <person name="Manabe R.I."/>
            <person name="Nelson D.C."/>
            <person name="Schulman A.H."/>
            <person name="Timko M.P."/>
            <person name="dePamphilis C.W."/>
            <person name="Choi D."/>
            <person name="Shirasu K."/>
        </authorList>
    </citation>
    <scope>NUCLEOTIDE SEQUENCE [LARGE SCALE GENOMIC DNA]</scope>
    <source>
        <strain evidence="2">cv. UVA1</strain>
    </source>
</reference>
<name>A0A5A7P141_STRAF</name>